<protein>
    <submittedName>
        <fullName evidence="4">SH3 domain-containing protein</fullName>
    </submittedName>
</protein>
<sequence length="284" mass="29903">MNSIRPARRPLPLAALALAASALFVLASPPMAGAQSARDTPPAQVTPLDGDFVATARINVREQPSARAARIELVDGGSRLRVTGKVADAPWYSVVTQSGRTGFVSADLLRAAPPAAGGASGPANAPVPVSPPVAAAAASPPAPVPADPALLERLDKLQARLDEIERKLAAMPDLQALADRGTGDASRMETLNATVEMAKGMMETLSALQEQASTRLSEQREEFGKVSDRLKSVEEDMQPAVEWIKQWKDKAPPLAEEAKGWFSTATGTVYGWIGAWLPWGGRAS</sequence>
<keyword evidence="5" id="KW-1185">Reference proteome</keyword>
<dbReference type="OrthoDB" id="7303681at2"/>
<feature type="coiled-coil region" evidence="1">
    <location>
        <begin position="202"/>
        <end position="236"/>
    </location>
</feature>
<keyword evidence="2" id="KW-0732">Signal</keyword>
<feature type="coiled-coil region" evidence="1">
    <location>
        <begin position="147"/>
        <end position="174"/>
    </location>
</feature>
<name>A0A2B8BDE8_9PROT</name>
<dbReference type="EMBL" id="PDKW01000042">
    <property type="protein sequence ID" value="PGH55568.1"/>
    <property type="molecule type" value="Genomic_DNA"/>
</dbReference>
<feature type="domain" description="SH3b" evidence="3">
    <location>
        <begin position="48"/>
        <end position="112"/>
    </location>
</feature>
<dbReference type="Gene3D" id="2.30.30.40">
    <property type="entry name" value="SH3 Domains"/>
    <property type="match status" value="1"/>
</dbReference>
<evidence type="ECO:0000313" key="4">
    <source>
        <dbReference type="EMBL" id="PGH55568.1"/>
    </source>
</evidence>
<dbReference type="SMART" id="SM00287">
    <property type="entry name" value="SH3b"/>
    <property type="match status" value="1"/>
</dbReference>
<keyword evidence="1" id="KW-0175">Coiled coil</keyword>
<evidence type="ECO:0000259" key="3">
    <source>
        <dbReference type="SMART" id="SM00287"/>
    </source>
</evidence>
<dbReference type="Proteomes" id="UP000225379">
    <property type="component" value="Unassembled WGS sequence"/>
</dbReference>
<gene>
    <name evidence="4" type="ORF">CRT60_19980</name>
</gene>
<dbReference type="AlphaFoldDB" id="A0A2B8BDE8"/>
<dbReference type="RefSeq" id="WP_098738283.1">
    <property type="nucleotide sequence ID" value="NZ_PDKW01000042.1"/>
</dbReference>
<proteinExistence type="predicted"/>
<organism evidence="4 5">
    <name type="scientific">Azospirillum palustre</name>
    <dbReference type="NCBI Taxonomy" id="2044885"/>
    <lineage>
        <taxon>Bacteria</taxon>
        <taxon>Pseudomonadati</taxon>
        <taxon>Pseudomonadota</taxon>
        <taxon>Alphaproteobacteria</taxon>
        <taxon>Rhodospirillales</taxon>
        <taxon>Azospirillaceae</taxon>
        <taxon>Azospirillum</taxon>
    </lineage>
</organism>
<feature type="chain" id="PRO_5013151910" evidence="2">
    <location>
        <begin position="28"/>
        <end position="284"/>
    </location>
</feature>
<evidence type="ECO:0000256" key="2">
    <source>
        <dbReference type="SAM" id="SignalP"/>
    </source>
</evidence>
<dbReference type="Pfam" id="PF08239">
    <property type="entry name" value="SH3_3"/>
    <property type="match status" value="1"/>
</dbReference>
<accession>A0A2B8BDE8</accession>
<evidence type="ECO:0000313" key="5">
    <source>
        <dbReference type="Proteomes" id="UP000225379"/>
    </source>
</evidence>
<dbReference type="InterPro" id="IPR003646">
    <property type="entry name" value="SH3-like_bac-type"/>
</dbReference>
<feature type="signal peptide" evidence="2">
    <location>
        <begin position="1"/>
        <end position="27"/>
    </location>
</feature>
<reference evidence="5" key="1">
    <citation type="submission" date="2017-10" db="EMBL/GenBank/DDBJ databases">
        <authorList>
            <person name="Kravchenko I.K."/>
            <person name="Grouzdev D.S."/>
        </authorList>
    </citation>
    <scope>NUCLEOTIDE SEQUENCE [LARGE SCALE GENOMIC DNA]</scope>
    <source>
        <strain evidence="5">B2</strain>
    </source>
</reference>
<comment type="caution">
    <text evidence="4">The sequence shown here is derived from an EMBL/GenBank/DDBJ whole genome shotgun (WGS) entry which is preliminary data.</text>
</comment>
<evidence type="ECO:0000256" key="1">
    <source>
        <dbReference type="SAM" id="Coils"/>
    </source>
</evidence>